<reference evidence="2 3" key="1">
    <citation type="journal article" date="2021" name="Plant Biotechnol. J.">
        <title>Multi-omics assisted identification of the key and species-specific regulatory components of drought-tolerant mechanisms in Gossypium stocksii.</title>
        <authorList>
            <person name="Yu D."/>
            <person name="Ke L."/>
            <person name="Zhang D."/>
            <person name="Wu Y."/>
            <person name="Sun Y."/>
            <person name="Mei J."/>
            <person name="Sun J."/>
            <person name="Sun Y."/>
        </authorList>
    </citation>
    <scope>NUCLEOTIDE SEQUENCE [LARGE SCALE GENOMIC DNA]</scope>
    <source>
        <strain evidence="3">cv. E1</strain>
        <tissue evidence="2">Leaf</tissue>
    </source>
</reference>
<name>A0A9D3VWY4_9ROSI</name>
<evidence type="ECO:0000313" key="2">
    <source>
        <dbReference type="EMBL" id="KAH1097741.1"/>
    </source>
</evidence>
<dbReference type="EMBL" id="JAIQCV010000005">
    <property type="protein sequence ID" value="KAH1097741.1"/>
    <property type="molecule type" value="Genomic_DNA"/>
</dbReference>
<evidence type="ECO:0000313" key="3">
    <source>
        <dbReference type="Proteomes" id="UP000828251"/>
    </source>
</evidence>
<evidence type="ECO:0000256" key="1">
    <source>
        <dbReference type="SAM" id="MobiDB-lite"/>
    </source>
</evidence>
<dbReference type="OrthoDB" id="10386549at2759"/>
<accession>A0A9D3VWY4</accession>
<feature type="region of interest" description="Disordered" evidence="1">
    <location>
        <begin position="1"/>
        <end position="51"/>
    </location>
</feature>
<proteinExistence type="predicted"/>
<gene>
    <name evidence="2" type="ORF">J1N35_014662</name>
</gene>
<protein>
    <submittedName>
        <fullName evidence="2">Uncharacterized protein</fullName>
    </submittedName>
</protein>
<keyword evidence="3" id="KW-1185">Reference proteome</keyword>
<organism evidence="2 3">
    <name type="scientific">Gossypium stocksii</name>
    <dbReference type="NCBI Taxonomy" id="47602"/>
    <lineage>
        <taxon>Eukaryota</taxon>
        <taxon>Viridiplantae</taxon>
        <taxon>Streptophyta</taxon>
        <taxon>Embryophyta</taxon>
        <taxon>Tracheophyta</taxon>
        <taxon>Spermatophyta</taxon>
        <taxon>Magnoliopsida</taxon>
        <taxon>eudicotyledons</taxon>
        <taxon>Gunneridae</taxon>
        <taxon>Pentapetalae</taxon>
        <taxon>rosids</taxon>
        <taxon>malvids</taxon>
        <taxon>Malvales</taxon>
        <taxon>Malvaceae</taxon>
        <taxon>Malvoideae</taxon>
        <taxon>Gossypium</taxon>
    </lineage>
</organism>
<comment type="caution">
    <text evidence="2">The sequence shown here is derived from an EMBL/GenBank/DDBJ whole genome shotgun (WGS) entry which is preliminary data.</text>
</comment>
<sequence>MQILNPSMRWETRMTAPAKCTNKRKDKETASGTQESRNMKKAKSKYPPNHN</sequence>
<dbReference type="AlphaFoldDB" id="A0A9D3VWY4"/>
<dbReference type="Proteomes" id="UP000828251">
    <property type="component" value="Unassembled WGS sequence"/>
</dbReference>
<feature type="non-terminal residue" evidence="2">
    <location>
        <position position="51"/>
    </location>
</feature>